<dbReference type="AlphaFoldDB" id="A0A820SD44"/>
<sequence>MSFLTKTFSQVIARAGTTTALLSKPRYPTSLTCRLASGQSTQQ</sequence>
<reference evidence="1" key="1">
    <citation type="submission" date="2021-02" db="EMBL/GenBank/DDBJ databases">
        <authorList>
            <person name="Nowell W R."/>
        </authorList>
    </citation>
    <scope>NUCLEOTIDE SEQUENCE</scope>
</reference>
<evidence type="ECO:0000313" key="1">
    <source>
        <dbReference type="EMBL" id="CAF4447877.1"/>
    </source>
</evidence>
<name>A0A820SD44_9BILA</name>
<accession>A0A820SD44</accession>
<comment type="caution">
    <text evidence="1">The sequence shown here is derived from an EMBL/GenBank/DDBJ whole genome shotgun (WGS) entry which is preliminary data.</text>
</comment>
<proteinExistence type="predicted"/>
<gene>
    <name evidence="1" type="ORF">OXD698_LOCUS54211</name>
</gene>
<dbReference type="Proteomes" id="UP000663844">
    <property type="component" value="Unassembled WGS sequence"/>
</dbReference>
<feature type="non-terminal residue" evidence="1">
    <location>
        <position position="43"/>
    </location>
</feature>
<evidence type="ECO:0000313" key="2">
    <source>
        <dbReference type="Proteomes" id="UP000663844"/>
    </source>
</evidence>
<protein>
    <submittedName>
        <fullName evidence="1">Uncharacterized protein</fullName>
    </submittedName>
</protein>
<dbReference type="EMBL" id="CAJOAZ010032486">
    <property type="protein sequence ID" value="CAF4447877.1"/>
    <property type="molecule type" value="Genomic_DNA"/>
</dbReference>
<organism evidence="1 2">
    <name type="scientific">Adineta steineri</name>
    <dbReference type="NCBI Taxonomy" id="433720"/>
    <lineage>
        <taxon>Eukaryota</taxon>
        <taxon>Metazoa</taxon>
        <taxon>Spiralia</taxon>
        <taxon>Gnathifera</taxon>
        <taxon>Rotifera</taxon>
        <taxon>Eurotatoria</taxon>
        <taxon>Bdelloidea</taxon>
        <taxon>Adinetida</taxon>
        <taxon>Adinetidae</taxon>
        <taxon>Adineta</taxon>
    </lineage>
</organism>